<proteinExistence type="predicted"/>
<evidence type="ECO:0000259" key="1">
    <source>
        <dbReference type="Pfam" id="PF01814"/>
    </source>
</evidence>
<dbReference type="OrthoDB" id="58416at2759"/>
<dbReference type="Pfam" id="PF01814">
    <property type="entry name" value="Hemerythrin"/>
    <property type="match status" value="1"/>
</dbReference>
<dbReference type="HOGENOM" id="CLU_066708_0_0_1"/>
<name>A0A0C3D4Z0_OIDMZ</name>
<evidence type="ECO:0000313" key="3">
    <source>
        <dbReference type="Proteomes" id="UP000054321"/>
    </source>
</evidence>
<dbReference type="AlphaFoldDB" id="A0A0C3D4Z0"/>
<dbReference type="EMBL" id="KN832883">
    <property type="protein sequence ID" value="KIM96967.1"/>
    <property type="molecule type" value="Genomic_DNA"/>
</dbReference>
<evidence type="ECO:0000313" key="2">
    <source>
        <dbReference type="EMBL" id="KIM96967.1"/>
    </source>
</evidence>
<dbReference type="PANTHER" id="PTHR38048">
    <property type="entry name" value="EXPRESSED PROTEIN"/>
    <property type="match status" value="1"/>
</dbReference>
<dbReference type="InterPro" id="IPR053206">
    <property type="entry name" value="Dimeric_xanthone_biosynth"/>
</dbReference>
<gene>
    <name evidence="2" type="ORF">OIDMADRAFT_44428</name>
</gene>
<reference evidence="2 3" key="1">
    <citation type="submission" date="2014-04" db="EMBL/GenBank/DDBJ databases">
        <authorList>
            <consortium name="DOE Joint Genome Institute"/>
            <person name="Kuo A."/>
            <person name="Martino E."/>
            <person name="Perotto S."/>
            <person name="Kohler A."/>
            <person name="Nagy L.G."/>
            <person name="Floudas D."/>
            <person name="Copeland A."/>
            <person name="Barry K.W."/>
            <person name="Cichocki N."/>
            <person name="Veneault-Fourrey C."/>
            <person name="LaButti K."/>
            <person name="Lindquist E.A."/>
            <person name="Lipzen A."/>
            <person name="Lundell T."/>
            <person name="Morin E."/>
            <person name="Murat C."/>
            <person name="Sun H."/>
            <person name="Tunlid A."/>
            <person name="Henrissat B."/>
            <person name="Grigoriev I.V."/>
            <person name="Hibbett D.S."/>
            <person name="Martin F."/>
            <person name="Nordberg H.P."/>
            <person name="Cantor M.N."/>
            <person name="Hua S.X."/>
        </authorList>
    </citation>
    <scope>NUCLEOTIDE SEQUENCE [LARGE SCALE GENOMIC DNA]</scope>
    <source>
        <strain evidence="2 3">Zn</strain>
    </source>
</reference>
<feature type="domain" description="Hemerythrin-like" evidence="1">
    <location>
        <begin position="46"/>
        <end position="161"/>
    </location>
</feature>
<protein>
    <recommendedName>
        <fullName evidence="1">Hemerythrin-like domain-containing protein</fullName>
    </recommendedName>
</protein>
<dbReference type="InParanoid" id="A0A0C3D4Z0"/>
<accession>A0A0C3D4Z0</accession>
<keyword evidence="3" id="KW-1185">Reference proteome</keyword>
<reference evidence="3" key="2">
    <citation type="submission" date="2015-01" db="EMBL/GenBank/DDBJ databases">
        <title>Evolutionary Origins and Diversification of the Mycorrhizal Mutualists.</title>
        <authorList>
            <consortium name="DOE Joint Genome Institute"/>
            <consortium name="Mycorrhizal Genomics Consortium"/>
            <person name="Kohler A."/>
            <person name="Kuo A."/>
            <person name="Nagy L.G."/>
            <person name="Floudas D."/>
            <person name="Copeland A."/>
            <person name="Barry K.W."/>
            <person name="Cichocki N."/>
            <person name="Veneault-Fourrey C."/>
            <person name="LaButti K."/>
            <person name="Lindquist E.A."/>
            <person name="Lipzen A."/>
            <person name="Lundell T."/>
            <person name="Morin E."/>
            <person name="Murat C."/>
            <person name="Riley R."/>
            <person name="Ohm R."/>
            <person name="Sun H."/>
            <person name="Tunlid A."/>
            <person name="Henrissat B."/>
            <person name="Grigoriev I.V."/>
            <person name="Hibbett D.S."/>
            <person name="Martin F."/>
        </authorList>
    </citation>
    <scope>NUCLEOTIDE SEQUENCE [LARGE SCALE GENOMIC DNA]</scope>
    <source>
        <strain evidence="3">Zn</strain>
    </source>
</reference>
<dbReference type="Proteomes" id="UP000054321">
    <property type="component" value="Unassembled WGS sequence"/>
</dbReference>
<dbReference type="PANTHER" id="PTHR38048:SF2">
    <property type="entry name" value="HEMERYTHRIN-LIKE DOMAIN-CONTAINING PROTEIN"/>
    <property type="match status" value="1"/>
</dbReference>
<sequence>MAEQKPETLNPPMYTDYPLALLETPKHKTGNTDGFTLEASHMCISHNSFIRGFNSIYQQAPRLKKSDYPDFITYSLAWHRLVEEHHRYEETGLFLEIDKATGQKGVMSKEVEQHAAFHDGLDAFKAYLVGLKDKEGEFSFARLIEIMDSFSQPLYTHLSEELDSIVNLSRFSTPDNPIDIVAIALKVGKQAVTRDFALNCLPCFILNMEAVEFEGGMWQQFPPVNAPVRFVLLRVLPLWRRTVWRFASCGENRARKQLAV</sequence>
<organism evidence="2 3">
    <name type="scientific">Oidiodendron maius (strain Zn)</name>
    <dbReference type="NCBI Taxonomy" id="913774"/>
    <lineage>
        <taxon>Eukaryota</taxon>
        <taxon>Fungi</taxon>
        <taxon>Dikarya</taxon>
        <taxon>Ascomycota</taxon>
        <taxon>Pezizomycotina</taxon>
        <taxon>Leotiomycetes</taxon>
        <taxon>Leotiomycetes incertae sedis</taxon>
        <taxon>Myxotrichaceae</taxon>
        <taxon>Oidiodendron</taxon>
    </lineage>
</organism>
<dbReference type="InterPro" id="IPR012312">
    <property type="entry name" value="Hemerythrin-like"/>
</dbReference>
<dbReference type="Gene3D" id="1.20.120.520">
    <property type="entry name" value="nmb1532 protein domain like"/>
    <property type="match status" value="1"/>
</dbReference>